<dbReference type="AlphaFoldDB" id="A0A3D9HJS1"/>
<dbReference type="RefSeq" id="WP_115936961.1">
    <property type="nucleotide sequence ID" value="NZ_QRDW01000005.1"/>
</dbReference>
<organism evidence="1 2">
    <name type="scientific">Aestuariispira insulae</name>
    <dbReference type="NCBI Taxonomy" id="1461337"/>
    <lineage>
        <taxon>Bacteria</taxon>
        <taxon>Pseudomonadati</taxon>
        <taxon>Pseudomonadota</taxon>
        <taxon>Alphaproteobacteria</taxon>
        <taxon>Rhodospirillales</taxon>
        <taxon>Kiloniellaceae</taxon>
        <taxon>Aestuariispira</taxon>
    </lineage>
</organism>
<evidence type="ECO:0000313" key="2">
    <source>
        <dbReference type="Proteomes" id="UP000256845"/>
    </source>
</evidence>
<gene>
    <name evidence="1" type="ORF">DFP90_10575</name>
</gene>
<protein>
    <submittedName>
        <fullName evidence="1">Uncharacterized protein YjiS (DUF1127 family)</fullName>
    </submittedName>
</protein>
<dbReference type="EMBL" id="QRDW01000005">
    <property type="protein sequence ID" value="RED49704.1"/>
    <property type="molecule type" value="Genomic_DNA"/>
</dbReference>
<name>A0A3D9HJS1_9PROT</name>
<evidence type="ECO:0000313" key="1">
    <source>
        <dbReference type="EMBL" id="RED49704.1"/>
    </source>
</evidence>
<reference evidence="1 2" key="1">
    <citation type="submission" date="2018-07" db="EMBL/GenBank/DDBJ databases">
        <title>Genomic Encyclopedia of Type Strains, Phase III (KMG-III): the genomes of soil and plant-associated and newly described type strains.</title>
        <authorList>
            <person name="Whitman W."/>
        </authorList>
    </citation>
    <scope>NUCLEOTIDE SEQUENCE [LARGE SCALE GENOMIC DNA]</scope>
    <source>
        <strain evidence="1 2">CECT 8488</strain>
    </source>
</reference>
<dbReference type="OrthoDB" id="7376415at2"/>
<keyword evidence="2" id="KW-1185">Reference proteome</keyword>
<proteinExistence type="predicted"/>
<accession>A0A3D9HJS1</accession>
<sequence length="74" mass="8867">MSEIAKPCHGTIEINPTIIKIQNPFAVLWNAIVCWYYRAEERRQMKELEPRLREDLGLSDEDIFGEMSKPFWRR</sequence>
<dbReference type="Proteomes" id="UP000256845">
    <property type="component" value="Unassembled WGS sequence"/>
</dbReference>
<comment type="caution">
    <text evidence="1">The sequence shown here is derived from an EMBL/GenBank/DDBJ whole genome shotgun (WGS) entry which is preliminary data.</text>
</comment>